<dbReference type="GO" id="GO:0006935">
    <property type="term" value="P:chemotaxis"/>
    <property type="evidence" value="ECO:0007669"/>
    <property type="project" value="UniProtKB-KW"/>
</dbReference>
<feature type="compositionally biased region" description="Polar residues" evidence="3">
    <location>
        <begin position="130"/>
        <end position="143"/>
    </location>
</feature>
<evidence type="ECO:0000256" key="3">
    <source>
        <dbReference type="SAM" id="MobiDB-lite"/>
    </source>
</evidence>
<accession>A0A7W9BD20</accession>
<reference evidence="4 5" key="1">
    <citation type="submission" date="2020-08" db="EMBL/GenBank/DDBJ databases">
        <title>Genomic Encyclopedia of Type Strains, Phase IV (KMG-IV): sequencing the most valuable type-strain genomes for metagenomic binning, comparative biology and taxonomic classification.</title>
        <authorList>
            <person name="Goeker M."/>
        </authorList>
    </citation>
    <scope>NUCLEOTIDE SEQUENCE [LARGE SCALE GENOMIC DNA]</scope>
    <source>
        <strain evidence="4 5">DSM 100044</strain>
    </source>
</reference>
<proteinExistence type="inferred from homology"/>
<dbReference type="PANTHER" id="PTHR43531">
    <property type="entry name" value="PROTEIN ICFG"/>
    <property type="match status" value="1"/>
</dbReference>
<evidence type="ECO:0000256" key="2">
    <source>
        <dbReference type="ARBA" id="ARBA00029447"/>
    </source>
</evidence>
<dbReference type="PANTHER" id="PTHR43531:SF11">
    <property type="entry name" value="METHYL-ACCEPTING CHEMOTAXIS PROTEIN 3"/>
    <property type="match status" value="1"/>
</dbReference>
<sequence length="143" mass="14724">MTVTQTDIVSALGMVQKADGALAAISGDVAEVHSLLSQMASDNQAQATAIAEISVAISTMDQSTQQNAAMVEETSAASRNLSNEVTTLADQAALFKVSAGQPKTFRPAASPSIDSDPRYGFPVKALPASISPNRTARTGQLSS</sequence>
<dbReference type="InterPro" id="IPR051310">
    <property type="entry name" value="MCP_chemotaxis"/>
</dbReference>
<evidence type="ECO:0000256" key="1">
    <source>
        <dbReference type="ARBA" id="ARBA00022500"/>
    </source>
</evidence>
<feature type="region of interest" description="Disordered" evidence="3">
    <location>
        <begin position="105"/>
        <end position="143"/>
    </location>
</feature>
<evidence type="ECO:0000313" key="4">
    <source>
        <dbReference type="EMBL" id="MBB5714972.1"/>
    </source>
</evidence>
<keyword evidence="1" id="KW-0145">Chemotaxis</keyword>
<dbReference type="SUPFAM" id="SSF58104">
    <property type="entry name" value="Methyl-accepting chemotaxis protein (MCP) signaling domain"/>
    <property type="match status" value="1"/>
</dbReference>
<dbReference type="EMBL" id="JACIJK010000005">
    <property type="protein sequence ID" value="MBB5714972.1"/>
    <property type="molecule type" value="Genomic_DNA"/>
</dbReference>
<organism evidence="4 5">
    <name type="scientific">Sphingomonas aerophila</name>
    <dbReference type="NCBI Taxonomy" id="1344948"/>
    <lineage>
        <taxon>Bacteria</taxon>
        <taxon>Pseudomonadati</taxon>
        <taxon>Pseudomonadota</taxon>
        <taxon>Alphaproteobacteria</taxon>
        <taxon>Sphingomonadales</taxon>
        <taxon>Sphingomonadaceae</taxon>
        <taxon>Sphingomonas</taxon>
    </lineage>
</organism>
<dbReference type="Proteomes" id="UP000546200">
    <property type="component" value="Unassembled WGS sequence"/>
</dbReference>
<keyword evidence="5" id="KW-1185">Reference proteome</keyword>
<name>A0A7W9BD20_9SPHN</name>
<protein>
    <recommendedName>
        <fullName evidence="6">Methyl-accepting transducer domain-containing protein</fullName>
    </recommendedName>
</protein>
<comment type="similarity">
    <text evidence="2">Belongs to the methyl-accepting chemotaxis (MCP) protein family.</text>
</comment>
<evidence type="ECO:0000313" key="5">
    <source>
        <dbReference type="Proteomes" id="UP000546200"/>
    </source>
</evidence>
<evidence type="ECO:0008006" key="6">
    <source>
        <dbReference type="Google" id="ProtNLM"/>
    </source>
</evidence>
<dbReference type="AlphaFoldDB" id="A0A7W9BD20"/>
<gene>
    <name evidence="4" type="ORF">FHS94_001813</name>
</gene>
<comment type="caution">
    <text evidence="4">The sequence shown here is derived from an EMBL/GenBank/DDBJ whole genome shotgun (WGS) entry which is preliminary data.</text>
</comment>
<dbReference type="Gene3D" id="1.10.287.950">
    <property type="entry name" value="Methyl-accepting chemotaxis protein"/>
    <property type="match status" value="1"/>
</dbReference>